<dbReference type="RefSeq" id="WP_148918167.1">
    <property type="nucleotide sequence ID" value="NZ_VTAV01000002.1"/>
</dbReference>
<reference evidence="2 3" key="1">
    <citation type="submission" date="2019-08" db="EMBL/GenBank/DDBJ databases">
        <title>Phlebobacter frassis gen. nov. sp. nov., a new member of family Sphingobacteriaceae isolated from sand fly rearing media.</title>
        <authorList>
            <person name="Kakumanu M.L."/>
            <person name="Marayati B.F."/>
            <person name="Wada-Katsumata A."/>
            <person name="Wasserberg G."/>
            <person name="Schal C."/>
            <person name="Apperson C.S."/>
            <person name="Ponnusamy L."/>
        </authorList>
    </citation>
    <scope>NUCLEOTIDE SEQUENCE [LARGE SCALE GENOMIC DNA]</scope>
    <source>
        <strain evidence="2 3">SSI9</strain>
    </source>
</reference>
<accession>A0A5D4H980</accession>
<keyword evidence="3" id="KW-1185">Reference proteome</keyword>
<evidence type="ECO:0000256" key="1">
    <source>
        <dbReference type="SAM" id="SignalP"/>
    </source>
</evidence>
<proteinExistence type="predicted"/>
<evidence type="ECO:0000313" key="2">
    <source>
        <dbReference type="EMBL" id="TYR37426.1"/>
    </source>
</evidence>
<keyword evidence="1" id="KW-0732">Signal</keyword>
<name>A0A5D4H980_9SPHI</name>
<feature type="signal peptide" evidence="1">
    <location>
        <begin position="1"/>
        <end position="21"/>
    </location>
</feature>
<evidence type="ECO:0000313" key="3">
    <source>
        <dbReference type="Proteomes" id="UP000322362"/>
    </source>
</evidence>
<dbReference type="Proteomes" id="UP000322362">
    <property type="component" value="Unassembled WGS sequence"/>
</dbReference>
<feature type="chain" id="PRO_5022753767" evidence="1">
    <location>
        <begin position="22"/>
        <end position="211"/>
    </location>
</feature>
<comment type="caution">
    <text evidence="2">The sequence shown here is derived from an EMBL/GenBank/DDBJ whole genome shotgun (WGS) entry which is preliminary data.</text>
</comment>
<protein>
    <submittedName>
        <fullName evidence="2">Uncharacterized protein</fullName>
    </submittedName>
</protein>
<dbReference type="EMBL" id="VTAV01000002">
    <property type="protein sequence ID" value="TYR37426.1"/>
    <property type="molecule type" value="Genomic_DNA"/>
</dbReference>
<organism evidence="2 3">
    <name type="scientific">Sphingobacterium phlebotomi</name>
    <dbReference type="NCBI Taxonomy" id="2605433"/>
    <lineage>
        <taxon>Bacteria</taxon>
        <taxon>Pseudomonadati</taxon>
        <taxon>Bacteroidota</taxon>
        <taxon>Sphingobacteriia</taxon>
        <taxon>Sphingobacteriales</taxon>
        <taxon>Sphingobacteriaceae</taxon>
        <taxon>Sphingobacterium</taxon>
    </lineage>
</organism>
<dbReference type="AlphaFoldDB" id="A0A5D4H980"/>
<sequence>MRKLKIILSLSCILSFQYLIAQSNLALIEEKYKQLDSLSYLNSVKEAIRRSSTYLFEEPTEDTVNRINDKIKNGINGYNIKFVLRVDLDTSRLNSNNYLLLDDSKYPFDIYCYDDKFNPRFFVYFNKDELDNFGNAYQTIELKYAKKLKAAIKRILKKKPKHILFSYFLPNSILYIKDQELYVYRVLQSKEYKIDDYVAKFKDSKFFYFKQ</sequence>
<gene>
    <name evidence="2" type="ORF">FXV77_05325</name>
</gene>